<dbReference type="Proteomes" id="UP000054815">
    <property type="component" value="Unassembled WGS sequence"/>
</dbReference>
<evidence type="ECO:0000313" key="1">
    <source>
        <dbReference type="EMBL" id="KRX91388.1"/>
    </source>
</evidence>
<gene>
    <name evidence="1" type="ORF">T4E_73</name>
</gene>
<accession>A0A0V0XUG2</accession>
<protein>
    <submittedName>
        <fullName evidence="1">Uncharacterized protein</fullName>
    </submittedName>
</protein>
<organism evidence="1 2">
    <name type="scientific">Trichinella pseudospiralis</name>
    <name type="common">Parasitic roundworm</name>
    <dbReference type="NCBI Taxonomy" id="6337"/>
    <lineage>
        <taxon>Eukaryota</taxon>
        <taxon>Metazoa</taxon>
        <taxon>Ecdysozoa</taxon>
        <taxon>Nematoda</taxon>
        <taxon>Enoplea</taxon>
        <taxon>Dorylaimia</taxon>
        <taxon>Trichinellida</taxon>
        <taxon>Trichinellidae</taxon>
        <taxon>Trichinella</taxon>
    </lineage>
</organism>
<dbReference type="EMBL" id="JYDU01000138">
    <property type="protein sequence ID" value="KRX91388.1"/>
    <property type="molecule type" value="Genomic_DNA"/>
</dbReference>
<dbReference type="AlphaFoldDB" id="A0A0V0XUG2"/>
<comment type="caution">
    <text evidence="1">The sequence shown here is derived from an EMBL/GenBank/DDBJ whole genome shotgun (WGS) entry which is preliminary data.</text>
</comment>
<reference evidence="1 2" key="1">
    <citation type="submission" date="2015-01" db="EMBL/GenBank/DDBJ databases">
        <title>Evolution of Trichinella species and genotypes.</title>
        <authorList>
            <person name="Korhonen P.K."/>
            <person name="Edoardo P."/>
            <person name="Giuseppe L.R."/>
            <person name="Gasser R.B."/>
        </authorList>
    </citation>
    <scope>NUCLEOTIDE SEQUENCE [LARGE SCALE GENOMIC DNA]</scope>
    <source>
        <strain evidence="1">ISS141</strain>
    </source>
</reference>
<proteinExistence type="predicted"/>
<sequence>MAGERSRLFKRSGSMQSQQDSTLCQLPILENRLIRSVGCPSSVLRDKFQKGSRCQVLKAPALILKSNLLTRLYKHAQTESK</sequence>
<name>A0A0V0XUG2_TRIPS</name>
<evidence type="ECO:0000313" key="2">
    <source>
        <dbReference type="Proteomes" id="UP000054815"/>
    </source>
</evidence>